<feature type="domain" description="Immunoglobulin" evidence="7">
    <location>
        <begin position="23"/>
        <end position="122"/>
    </location>
</feature>
<feature type="signal peptide" evidence="6">
    <location>
        <begin position="1"/>
        <end position="19"/>
    </location>
</feature>
<dbReference type="InterPro" id="IPR013783">
    <property type="entry name" value="Ig-like_fold"/>
</dbReference>
<evidence type="ECO:0000259" key="7">
    <source>
        <dbReference type="SMART" id="SM00409"/>
    </source>
</evidence>
<feature type="compositionally biased region" description="Basic and acidic residues" evidence="4">
    <location>
        <begin position="349"/>
        <end position="360"/>
    </location>
</feature>
<feature type="region of interest" description="Disordered" evidence="4">
    <location>
        <begin position="348"/>
        <end position="370"/>
    </location>
</feature>
<sequence>MAVHLNFLLLLTGLTGIHSITTVSKVSVKAGSSISIPCLYDSKYINHVKYLCKGYYWSFCSYLVKTSQPSSSGQFLISDDKSRRIFTVTIKDLTHENAGYYWCAVEINKGDDVNKYIYLSVTRGIPSLYVKYQKLTGFNGDNISISCSYTNTGETKWCRLGSSCVTKLSGSIEGTNVTISEGAPSVFTVTMSGLRTESSGWYWCANGDLQMPVHVTVTERLTTTTLATTSHLTTLSPTPEPVSFSVDLKYFIIPLSLLIFIVMVTLLIWFMVKSHKQTRADTSATTTAKEEVTYSTVKKKKKTPDQAEEEVTHSNVRHMGKTSDKRSDAKSDVDVTYSSVVIVRQQTPKRVEAKDEDVTHSRLAQHQQNI</sequence>
<keyword evidence="6" id="KW-0732">Signal</keyword>
<dbReference type="PANTHER" id="PTHR11860">
    <property type="entry name" value="POLYMERIC-IMMUNOGLOBULIN RECEPTOR"/>
    <property type="match status" value="1"/>
</dbReference>
<dbReference type="Proteomes" id="UP000295070">
    <property type="component" value="Chromosome 17"/>
</dbReference>
<feature type="domain" description="Immunoglobulin" evidence="7">
    <location>
        <begin position="132"/>
        <end position="218"/>
    </location>
</feature>
<dbReference type="InterPro" id="IPR036179">
    <property type="entry name" value="Ig-like_dom_sf"/>
</dbReference>
<dbReference type="Pfam" id="PF07686">
    <property type="entry name" value="V-set"/>
    <property type="match status" value="1"/>
</dbReference>
<comment type="caution">
    <text evidence="8">The sequence shown here is derived from an EMBL/GenBank/DDBJ whole genome shotgun (WGS) entry which is preliminary data.</text>
</comment>
<organism evidence="8 9">
    <name type="scientific">Perca flavescens</name>
    <name type="common">American yellow perch</name>
    <name type="synonym">Morone flavescens</name>
    <dbReference type="NCBI Taxonomy" id="8167"/>
    <lineage>
        <taxon>Eukaryota</taxon>
        <taxon>Metazoa</taxon>
        <taxon>Chordata</taxon>
        <taxon>Craniata</taxon>
        <taxon>Vertebrata</taxon>
        <taxon>Euteleostomi</taxon>
        <taxon>Actinopterygii</taxon>
        <taxon>Neopterygii</taxon>
        <taxon>Teleostei</taxon>
        <taxon>Neoteleostei</taxon>
        <taxon>Acanthomorphata</taxon>
        <taxon>Eupercaria</taxon>
        <taxon>Perciformes</taxon>
        <taxon>Percoidei</taxon>
        <taxon>Percidae</taxon>
        <taxon>Percinae</taxon>
        <taxon>Perca</taxon>
    </lineage>
</organism>
<proteinExistence type="predicted"/>
<dbReference type="AlphaFoldDB" id="A0A484CBD5"/>
<dbReference type="EMBL" id="SCKG01000017">
    <property type="protein sequence ID" value="TDH01350.1"/>
    <property type="molecule type" value="Genomic_DNA"/>
</dbReference>
<evidence type="ECO:0000256" key="6">
    <source>
        <dbReference type="SAM" id="SignalP"/>
    </source>
</evidence>
<dbReference type="SUPFAM" id="SSF48726">
    <property type="entry name" value="Immunoglobulin"/>
    <property type="match status" value="2"/>
</dbReference>
<dbReference type="GO" id="GO:0004888">
    <property type="term" value="F:transmembrane signaling receptor activity"/>
    <property type="evidence" value="ECO:0007669"/>
    <property type="project" value="TreeGrafter"/>
</dbReference>
<protein>
    <recommendedName>
        <fullName evidence="7">Immunoglobulin domain-containing protein</fullName>
    </recommendedName>
</protein>
<reference evidence="8 9" key="1">
    <citation type="submission" date="2019-01" db="EMBL/GenBank/DDBJ databases">
        <title>A chromosome-scale genome assembly of the yellow perch, Perca flavescens.</title>
        <authorList>
            <person name="Feron R."/>
            <person name="Morvezen R."/>
            <person name="Bestin A."/>
            <person name="Haffray P."/>
            <person name="Klopp C."/>
            <person name="Zahm M."/>
            <person name="Cabau C."/>
            <person name="Roques C."/>
            <person name="Donnadieu C."/>
            <person name="Bouchez O."/>
            <person name="Christie M."/>
            <person name="Larson W."/>
            <person name="Guiguen Y."/>
        </authorList>
    </citation>
    <scope>NUCLEOTIDE SEQUENCE [LARGE SCALE GENOMIC DNA]</scope>
    <source>
        <strain evidence="8">YP-PL-M2</strain>
        <tissue evidence="8">Blood</tissue>
    </source>
</reference>
<feature type="transmembrane region" description="Helical" evidence="5">
    <location>
        <begin position="250"/>
        <end position="272"/>
    </location>
</feature>
<evidence type="ECO:0000256" key="4">
    <source>
        <dbReference type="SAM" id="MobiDB-lite"/>
    </source>
</evidence>
<keyword evidence="2 5" id="KW-0812">Transmembrane</keyword>
<feature type="chain" id="PRO_5019853435" description="Immunoglobulin domain-containing protein" evidence="6">
    <location>
        <begin position="20"/>
        <end position="370"/>
    </location>
</feature>
<keyword evidence="5" id="KW-1133">Transmembrane helix</keyword>
<evidence type="ECO:0000256" key="2">
    <source>
        <dbReference type="ARBA" id="ARBA00022692"/>
    </source>
</evidence>
<name>A0A484CBD5_PERFV</name>
<accession>A0A484CBD5</accession>
<keyword evidence="3 5" id="KW-0472">Membrane</keyword>
<feature type="compositionally biased region" description="Basic and acidic residues" evidence="4">
    <location>
        <begin position="321"/>
        <end position="333"/>
    </location>
</feature>
<evidence type="ECO:0000313" key="9">
    <source>
        <dbReference type="Proteomes" id="UP000295070"/>
    </source>
</evidence>
<dbReference type="InterPro" id="IPR050671">
    <property type="entry name" value="CD300_family_receptors"/>
</dbReference>
<dbReference type="InterPro" id="IPR003599">
    <property type="entry name" value="Ig_sub"/>
</dbReference>
<dbReference type="CDD" id="cd05716">
    <property type="entry name" value="IgV_pIgR_like"/>
    <property type="match status" value="1"/>
</dbReference>
<keyword evidence="9" id="KW-1185">Reference proteome</keyword>
<dbReference type="SMART" id="SM00409">
    <property type="entry name" value="IG"/>
    <property type="match status" value="2"/>
</dbReference>
<comment type="subcellular location">
    <subcellularLocation>
        <location evidence="1">Membrane</location>
    </subcellularLocation>
</comment>
<evidence type="ECO:0000256" key="1">
    <source>
        <dbReference type="ARBA" id="ARBA00004370"/>
    </source>
</evidence>
<dbReference type="PANTHER" id="PTHR11860:SF118">
    <property type="entry name" value="CMRF35-LIKE MOLECULE 3-RELATED"/>
    <property type="match status" value="1"/>
</dbReference>
<dbReference type="STRING" id="8167.A0A484CBD5"/>
<gene>
    <name evidence="8" type="ORF">EPR50_G00179230</name>
</gene>
<feature type="region of interest" description="Disordered" evidence="4">
    <location>
        <begin position="295"/>
        <end position="333"/>
    </location>
</feature>
<dbReference type="Gene3D" id="2.60.40.10">
    <property type="entry name" value="Immunoglobulins"/>
    <property type="match status" value="2"/>
</dbReference>
<dbReference type="InterPro" id="IPR013106">
    <property type="entry name" value="Ig_V-set"/>
</dbReference>
<dbReference type="GO" id="GO:0005886">
    <property type="term" value="C:plasma membrane"/>
    <property type="evidence" value="ECO:0007669"/>
    <property type="project" value="TreeGrafter"/>
</dbReference>
<evidence type="ECO:0000313" key="8">
    <source>
        <dbReference type="EMBL" id="TDH01350.1"/>
    </source>
</evidence>
<evidence type="ECO:0000256" key="5">
    <source>
        <dbReference type="SAM" id="Phobius"/>
    </source>
</evidence>
<evidence type="ECO:0000256" key="3">
    <source>
        <dbReference type="ARBA" id="ARBA00023136"/>
    </source>
</evidence>